<dbReference type="NCBIfam" id="NF000843">
    <property type="entry name" value="PRK00071.2-2"/>
    <property type="match status" value="1"/>
</dbReference>
<dbReference type="Gene3D" id="3.40.50.620">
    <property type="entry name" value="HUPs"/>
    <property type="match status" value="1"/>
</dbReference>
<evidence type="ECO:0000256" key="4">
    <source>
        <dbReference type="ARBA" id="ARBA00022642"/>
    </source>
</evidence>
<dbReference type="GO" id="GO:0004515">
    <property type="term" value="F:nicotinate-nucleotide adenylyltransferase activity"/>
    <property type="evidence" value="ECO:0007669"/>
    <property type="project" value="UniProtKB-UniRule"/>
</dbReference>
<keyword evidence="4 11" id="KW-0662">Pyridine nucleotide biosynthesis</keyword>
<evidence type="ECO:0000256" key="2">
    <source>
        <dbReference type="ARBA" id="ARBA00005019"/>
    </source>
</evidence>
<dbReference type="OrthoDB" id="5295945at2"/>
<dbReference type="EMBL" id="CP024923">
    <property type="protein sequence ID" value="ATY32778.1"/>
    <property type="molecule type" value="Genomic_DNA"/>
</dbReference>
<evidence type="ECO:0000313" key="13">
    <source>
        <dbReference type="EMBL" id="ATY32778.1"/>
    </source>
</evidence>
<evidence type="ECO:0000259" key="12">
    <source>
        <dbReference type="Pfam" id="PF01467"/>
    </source>
</evidence>
<comment type="function">
    <text evidence="1 11">Catalyzes the reversible adenylation of nicotinate mononucleotide (NaMN) to nicotinic acid adenine dinucleotide (NaAD).</text>
</comment>
<dbReference type="GO" id="GO:0005524">
    <property type="term" value="F:ATP binding"/>
    <property type="evidence" value="ECO:0007669"/>
    <property type="project" value="UniProtKB-KW"/>
</dbReference>
<dbReference type="HAMAP" id="MF_00244">
    <property type="entry name" value="NaMN_adenylyltr"/>
    <property type="match status" value="1"/>
</dbReference>
<evidence type="ECO:0000256" key="7">
    <source>
        <dbReference type="ARBA" id="ARBA00022741"/>
    </source>
</evidence>
<dbReference type="UniPathway" id="UPA00253">
    <property type="reaction ID" value="UER00332"/>
</dbReference>
<dbReference type="RefSeq" id="WP_100282585.1">
    <property type="nucleotide sequence ID" value="NZ_CP024923.1"/>
</dbReference>
<keyword evidence="8 11" id="KW-0067">ATP-binding</keyword>
<dbReference type="PANTHER" id="PTHR39321:SF3">
    <property type="entry name" value="PHOSPHOPANTETHEINE ADENYLYLTRANSFERASE"/>
    <property type="match status" value="1"/>
</dbReference>
<dbReference type="SUPFAM" id="SSF52374">
    <property type="entry name" value="Nucleotidylyl transferase"/>
    <property type="match status" value="1"/>
</dbReference>
<evidence type="ECO:0000256" key="3">
    <source>
        <dbReference type="ARBA" id="ARBA00009014"/>
    </source>
</evidence>
<proteinExistence type="inferred from homology"/>
<dbReference type="AlphaFoldDB" id="A0A2K8MFX0"/>
<dbReference type="GO" id="GO:0009435">
    <property type="term" value="P:NAD+ biosynthetic process"/>
    <property type="evidence" value="ECO:0007669"/>
    <property type="project" value="UniProtKB-UniRule"/>
</dbReference>
<evidence type="ECO:0000256" key="9">
    <source>
        <dbReference type="ARBA" id="ARBA00023027"/>
    </source>
</evidence>
<evidence type="ECO:0000256" key="10">
    <source>
        <dbReference type="ARBA" id="ARBA00048721"/>
    </source>
</evidence>
<dbReference type="InterPro" id="IPR005248">
    <property type="entry name" value="NadD/NMNAT"/>
</dbReference>
<dbReference type="Pfam" id="PF01467">
    <property type="entry name" value="CTP_transf_like"/>
    <property type="match status" value="1"/>
</dbReference>
<dbReference type="Proteomes" id="UP000229081">
    <property type="component" value="Chromosome"/>
</dbReference>
<keyword evidence="14" id="KW-1185">Reference proteome</keyword>
<comment type="catalytic activity">
    <reaction evidence="10 11">
        <text>nicotinate beta-D-ribonucleotide + ATP + H(+) = deamido-NAD(+) + diphosphate</text>
        <dbReference type="Rhea" id="RHEA:22860"/>
        <dbReference type="ChEBI" id="CHEBI:15378"/>
        <dbReference type="ChEBI" id="CHEBI:30616"/>
        <dbReference type="ChEBI" id="CHEBI:33019"/>
        <dbReference type="ChEBI" id="CHEBI:57502"/>
        <dbReference type="ChEBI" id="CHEBI:58437"/>
        <dbReference type="EC" id="2.7.7.18"/>
    </reaction>
</comment>
<comment type="similarity">
    <text evidence="3 11">Belongs to the NadD family.</text>
</comment>
<keyword evidence="9 11" id="KW-0520">NAD</keyword>
<gene>
    <name evidence="11" type="primary">nadD</name>
    <name evidence="13" type="ORF">CVN68_12985</name>
</gene>
<protein>
    <recommendedName>
        <fullName evidence="11">Probable nicotinate-nucleotide adenylyltransferase</fullName>
        <ecNumber evidence="11">2.7.7.18</ecNumber>
    </recommendedName>
    <alternativeName>
        <fullName evidence="11">Deamido-NAD(+) diphosphorylase</fullName>
    </alternativeName>
    <alternativeName>
        <fullName evidence="11">Deamido-NAD(+) pyrophosphorylase</fullName>
    </alternativeName>
    <alternativeName>
        <fullName evidence="11">Nicotinate mononucleotide adenylyltransferase</fullName>
        <shortName evidence="11">NaMN adenylyltransferase</shortName>
    </alternativeName>
</protein>
<reference evidence="13 14" key="1">
    <citation type="submission" date="2017-11" db="EMBL/GenBank/DDBJ databases">
        <title>Complete genome sequence of Sphingomonas sp. Strain Cra20, a psychrotolerant potential plant growth promoting rhizobacteria.</title>
        <authorList>
            <person name="Luo Y."/>
        </authorList>
    </citation>
    <scope>NUCLEOTIDE SEQUENCE [LARGE SCALE GENOMIC DNA]</scope>
    <source>
        <strain evidence="13 14">Cra20</strain>
    </source>
</reference>
<evidence type="ECO:0000256" key="11">
    <source>
        <dbReference type="HAMAP-Rule" id="MF_00244"/>
    </source>
</evidence>
<organism evidence="13 14">
    <name type="scientific">Sphingomonas psychrotolerans</name>
    <dbReference type="NCBI Taxonomy" id="1327635"/>
    <lineage>
        <taxon>Bacteria</taxon>
        <taxon>Pseudomonadati</taxon>
        <taxon>Pseudomonadota</taxon>
        <taxon>Alphaproteobacteria</taxon>
        <taxon>Sphingomonadales</taxon>
        <taxon>Sphingomonadaceae</taxon>
        <taxon>Sphingomonas</taxon>
    </lineage>
</organism>
<evidence type="ECO:0000313" key="14">
    <source>
        <dbReference type="Proteomes" id="UP000229081"/>
    </source>
</evidence>
<accession>A0A2K8MFX0</accession>
<dbReference type="InterPro" id="IPR014729">
    <property type="entry name" value="Rossmann-like_a/b/a_fold"/>
</dbReference>
<name>A0A2K8MFX0_9SPHN</name>
<keyword evidence="7 11" id="KW-0547">Nucleotide-binding</keyword>
<dbReference type="EC" id="2.7.7.18" evidence="11"/>
<evidence type="ECO:0000256" key="5">
    <source>
        <dbReference type="ARBA" id="ARBA00022679"/>
    </source>
</evidence>
<dbReference type="PANTHER" id="PTHR39321">
    <property type="entry name" value="NICOTINATE-NUCLEOTIDE ADENYLYLTRANSFERASE-RELATED"/>
    <property type="match status" value="1"/>
</dbReference>
<dbReference type="KEGG" id="sphc:CVN68_12985"/>
<keyword evidence="6 11" id="KW-0548">Nucleotidyltransferase</keyword>
<keyword evidence="5 11" id="KW-0808">Transferase</keyword>
<sequence>MKRVGLLGGSFNPAHRGHRKLSLHAIRALGLDEVWWLVSPGNPLKPEAGMAPFSARLASARKMACHAPIRVSDVEARLRTRYTADTLAKLPRLYPKHRFIWLMGADNLAQFHQWRNWRRIARQVPIAIIARPGYDARAHASPAMSWLRRAVRPAGQAKKWTSWRLPGLVLLRFRPDPTSATRIRAADPAWHRHFSNVRGIPISTQSVPSPQPRTDLLQP</sequence>
<comment type="pathway">
    <text evidence="2 11">Cofactor biosynthesis; NAD(+) biosynthesis; deamido-NAD(+) from nicotinate D-ribonucleotide: step 1/1.</text>
</comment>
<evidence type="ECO:0000256" key="1">
    <source>
        <dbReference type="ARBA" id="ARBA00002324"/>
    </source>
</evidence>
<feature type="domain" description="Cytidyltransferase-like" evidence="12">
    <location>
        <begin position="6"/>
        <end position="185"/>
    </location>
</feature>
<evidence type="ECO:0000256" key="6">
    <source>
        <dbReference type="ARBA" id="ARBA00022695"/>
    </source>
</evidence>
<dbReference type="CDD" id="cd02165">
    <property type="entry name" value="NMNAT"/>
    <property type="match status" value="1"/>
</dbReference>
<evidence type="ECO:0000256" key="8">
    <source>
        <dbReference type="ARBA" id="ARBA00022840"/>
    </source>
</evidence>
<dbReference type="InterPro" id="IPR004821">
    <property type="entry name" value="Cyt_trans-like"/>
</dbReference>